<feature type="compositionally biased region" description="Low complexity" evidence="1">
    <location>
        <begin position="313"/>
        <end position="327"/>
    </location>
</feature>
<evidence type="ECO:0000256" key="1">
    <source>
        <dbReference type="SAM" id="MobiDB-lite"/>
    </source>
</evidence>
<feature type="region of interest" description="Disordered" evidence="1">
    <location>
        <begin position="296"/>
        <end position="328"/>
    </location>
</feature>
<organism evidence="2 3">
    <name type="scientific">Phytophthora sojae (strain P6497)</name>
    <name type="common">Soybean stem and root rot agent</name>
    <name type="synonym">Phytophthora megasperma f. sp. glycines</name>
    <dbReference type="NCBI Taxonomy" id="1094619"/>
    <lineage>
        <taxon>Eukaryota</taxon>
        <taxon>Sar</taxon>
        <taxon>Stramenopiles</taxon>
        <taxon>Oomycota</taxon>
        <taxon>Peronosporomycetes</taxon>
        <taxon>Peronosporales</taxon>
        <taxon>Peronosporaceae</taxon>
        <taxon>Phytophthora</taxon>
    </lineage>
</organism>
<reference evidence="2 3" key="1">
    <citation type="journal article" date="2006" name="Science">
        <title>Phytophthora genome sequences uncover evolutionary origins and mechanisms of pathogenesis.</title>
        <authorList>
            <person name="Tyler B.M."/>
            <person name="Tripathy S."/>
            <person name="Zhang X."/>
            <person name="Dehal P."/>
            <person name="Jiang R.H."/>
            <person name="Aerts A."/>
            <person name="Arredondo F.D."/>
            <person name="Baxter L."/>
            <person name="Bensasson D."/>
            <person name="Beynon J.L."/>
            <person name="Chapman J."/>
            <person name="Damasceno C.M."/>
            <person name="Dorrance A.E."/>
            <person name="Dou D."/>
            <person name="Dickerman A.W."/>
            <person name="Dubchak I.L."/>
            <person name="Garbelotto M."/>
            <person name="Gijzen M."/>
            <person name="Gordon S.G."/>
            <person name="Govers F."/>
            <person name="Grunwald N.J."/>
            <person name="Huang W."/>
            <person name="Ivors K.L."/>
            <person name="Jones R.W."/>
            <person name="Kamoun S."/>
            <person name="Krampis K."/>
            <person name="Lamour K.H."/>
            <person name="Lee M.K."/>
            <person name="McDonald W.H."/>
            <person name="Medina M."/>
            <person name="Meijer H.J."/>
            <person name="Nordberg E.K."/>
            <person name="Maclean D.J."/>
            <person name="Ospina-Giraldo M.D."/>
            <person name="Morris P.F."/>
            <person name="Phuntumart V."/>
            <person name="Putnam N.H."/>
            <person name="Rash S."/>
            <person name="Rose J.K."/>
            <person name="Sakihama Y."/>
            <person name="Salamov A.A."/>
            <person name="Savidor A."/>
            <person name="Scheuring C.F."/>
            <person name="Smith B.M."/>
            <person name="Sobral B.W."/>
            <person name="Terry A."/>
            <person name="Torto-Alalibo T.A."/>
            <person name="Win J."/>
            <person name="Xu Z."/>
            <person name="Zhang H."/>
            <person name="Grigoriev I.V."/>
            <person name="Rokhsar D.S."/>
            <person name="Boore J.L."/>
        </authorList>
    </citation>
    <scope>NUCLEOTIDE SEQUENCE [LARGE SCALE GENOMIC DNA]</scope>
    <source>
        <strain evidence="2 3">P6497</strain>
    </source>
</reference>
<feature type="compositionally biased region" description="Polar residues" evidence="1">
    <location>
        <begin position="62"/>
        <end position="74"/>
    </location>
</feature>
<feature type="compositionally biased region" description="Polar residues" evidence="1">
    <location>
        <begin position="42"/>
        <end position="52"/>
    </location>
</feature>
<protein>
    <submittedName>
        <fullName evidence="2">Uncharacterized protein</fullName>
    </submittedName>
</protein>
<proteinExistence type="predicted"/>
<dbReference type="EMBL" id="JH159155">
    <property type="protein sequence ID" value="EGZ14670.1"/>
    <property type="molecule type" value="Genomic_DNA"/>
</dbReference>
<feature type="compositionally biased region" description="Acidic residues" evidence="1">
    <location>
        <begin position="8"/>
        <end position="21"/>
    </location>
</feature>
<gene>
    <name evidence="2" type="ORF">PHYSODRAFT_333020</name>
</gene>
<dbReference type="AlphaFoldDB" id="G4ZMU7"/>
<accession>G4ZMU7</accession>
<dbReference type="Proteomes" id="UP000002640">
    <property type="component" value="Unassembled WGS sequence"/>
</dbReference>
<dbReference type="RefSeq" id="XP_009528419.1">
    <property type="nucleotide sequence ID" value="XM_009530124.1"/>
</dbReference>
<dbReference type="InParanoid" id="G4ZMU7"/>
<sequence>MRRVAEAADGDDLIYSSDDESVSYGMKSRKQPGDGEAPSPAKSLSSISTQSKKAAIPLKRQASYSRADSGLHSTLRQRKEKQLNTFDHPHLDDLESIQDEGEDEQEIITTDPLKPIKRPKYLLVHKLVQMDFETLEKVEMMINGQAAKDGWQAARSGLEREEEDRSRCAVGVDAIVPHHGDTEAVIGGGHSFSVIARGGGRDEWMISSFEALSDAVRPEEPLRRGRAVRHGGDAADADAQAAHSERDVRQEALQETTGVTRDATVTSNHVALDGSKVNGLAAGAVGAAAAIRPAVSVTRSKRRPPPETKETVPAKAVSAVSSEVAPSRQEQELLAQLEHKVKELYVQEVRAEAGEDVK</sequence>
<keyword evidence="3" id="KW-1185">Reference proteome</keyword>
<dbReference type="KEGG" id="psoj:PHYSODRAFT_333020"/>
<name>G4ZMU7_PHYSP</name>
<evidence type="ECO:0000313" key="2">
    <source>
        <dbReference type="EMBL" id="EGZ14670.1"/>
    </source>
</evidence>
<dbReference type="GeneID" id="20646580"/>
<feature type="region of interest" description="Disordered" evidence="1">
    <location>
        <begin position="1"/>
        <end position="89"/>
    </location>
</feature>
<evidence type="ECO:0000313" key="3">
    <source>
        <dbReference type="Proteomes" id="UP000002640"/>
    </source>
</evidence>